<sequence>MSTEIEPMYVDCGEHGKRVAAVVCCHLLKPEGVPVGFIENSSEPNDLQAWCYKCEALFDEEDGMTEKFRAFNKMSVVCVNCYETSADYHRVEAQ</sequence>
<gene>
    <name evidence="1" type="ORF">ENH88_20190</name>
</gene>
<comment type="caution">
    <text evidence="1">The sequence shown here is derived from an EMBL/GenBank/DDBJ whole genome shotgun (WGS) entry which is preliminary data.</text>
</comment>
<reference evidence="1" key="1">
    <citation type="journal article" date="2020" name="mSystems">
        <title>Genome- and Community-Level Interaction Insights into Carbon Utilization and Element Cycling Functions of Hydrothermarchaeota in Hydrothermal Sediment.</title>
        <authorList>
            <person name="Zhou Z."/>
            <person name="Liu Y."/>
            <person name="Xu W."/>
            <person name="Pan J."/>
            <person name="Luo Z.H."/>
            <person name="Li M."/>
        </authorList>
    </citation>
    <scope>NUCLEOTIDE SEQUENCE [LARGE SCALE GENOMIC DNA]</scope>
    <source>
        <strain evidence="1">HyVt-346</strain>
    </source>
</reference>
<protein>
    <submittedName>
        <fullName evidence="1">Uncharacterized protein</fullName>
    </submittedName>
</protein>
<dbReference type="EMBL" id="DRGM01000195">
    <property type="protein sequence ID" value="HEA18723.1"/>
    <property type="molecule type" value="Genomic_DNA"/>
</dbReference>
<evidence type="ECO:0000313" key="1">
    <source>
        <dbReference type="EMBL" id="HEA18723.1"/>
    </source>
</evidence>
<proteinExistence type="predicted"/>
<dbReference type="Proteomes" id="UP000886188">
    <property type="component" value="Unassembled WGS sequence"/>
</dbReference>
<organism evidence="1">
    <name type="scientific">Pseudoalteromonas prydzensis</name>
    <dbReference type="NCBI Taxonomy" id="182141"/>
    <lineage>
        <taxon>Bacteria</taxon>
        <taxon>Pseudomonadati</taxon>
        <taxon>Pseudomonadota</taxon>
        <taxon>Gammaproteobacteria</taxon>
        <taxon>Alteromonadales</taxon>
        <taxon>Pseudoalteromonadaceae</taxon>
        <taxon>Pseudoalteromonas</taxon>
    </lineage>
</organism>
<dbReference type="AlphaFoldDB" id="A0A7V1D2H9"/>
<dbReference type="RefSeq" id="WP_304185068.1">
    <property type="nucleotide sequence ID" value="NZ_DRGM01000195.1"/>
</dbReference>
<name>A0A7V1D2H9_9GAMM</name>
<accession>A0A7V1D2H9</accession>